<dbReference type="PANTHER" id="PTHR21600">
    <property type="entry name" value="MITOCHONDRIAL RNA PSEUDOURIDINE SYNTHASE"/>
    <property type="match status" value="1"/>
</dbReference>
<gene>
    <name evidence="2" type="ORF">MMIC_P0258</name>
</gene>
<dbReference type="PANTHER" id="PTHR21600:SF89">
    <property type="entry name" value="RIBOSOMAL LARGE SUBUNIT PSEUDOURIDINE SYNTHASE A"/>
    <property type="match status" value="1"/>
</dbReference>
<keyword evidence="3" id="KW-1185">Reference proteome</keyword>
<dbReference type="SUPFAM" id="SSF55120">
    <property type="entry name" value="Pseudouridine synthase"/>
    <property type="match status" value="1"/>
</dbReference>
<dbReference type="GO" id="GO:0000455">
    <property type="term" value="P:enzyme-directed rRNA pseudouridine synthesis"/>
    <property type="evidence" value="ECO:0007669"/>
    <property type="project" value="TreeGrafter"/>
</dbReference>
<organism evidence="2 3">
    <name type="scientific">Mariprofundus micogutta</name>
    <dbReference type="NCBI Taxonomy" id="1921010"/>
    <lineage>
        <taxon>Bacteria</taxon>
        <taxon>Pseudomonadati</taxon>
        <taxon>Pseudomonadota</taxon>
        <taxon>Candidatius Mariprofundia</taxon>
        <taxon>Mariprofundales</taxon>
        <taxon>Mariprofundaceae</taxon>
        <taxon>Mariprofundus</taxon>
    </lineage>
</organism>
<sequence length="547" mass="62561">MMVTKENELFTCFPTAPTEDEIPAEMPSPFSNTPHPLAEQASLMLQQRLSALPQDIGKMFGVLVVQNLDGAIGFLSAFSGMMGGKWQIPGFVPPIFDQAEHDSFLPAARDELNIQVEQLQILEESSRRCELQRDIAVMQQQRSLALAELKQQHKDAKAMRKFQRLKLQTLPDSERQTHLQALALASQRQKREFTNASLHWDEKLQLLQHQLDGFEQQIRQIRQACTERSRQLHKQVFATYLLDNRLHEQRPITDFFEDALPPAGTGDCAGPKLIHFAHQHQLQPLALAEFWWGASPSTGVRHHGHYYPACRGKCRPILPFMLRGLNVEPEPDYAQEIDADEPTVVYDDDDLLVVNKPAGLMSAPGKHIKDSVFTRLRLRYPDSPELKLVHRLDMATSGLLLLAKNMRANKFLQKQFIQHKVEKRYEALLSKRLSSELLEGDIDLPLRVDLDDRPRQMVCYEHGKPAQTHWQVISFEGDATRIWFYPHTGRTHQLRVHASHKDGLNAAIVGDALYGQADERLMLHAQRLCFIHPVSREHLEFEVPAPF</sequence>
<accession>A0A1L8CK74</accession>
<evidence type="ECO:0000259" key="1">
    <source>
        <dbReference type="Pfam" id="PF00849"/>
    </source>
</evidence>
<dbReference type="InterPro" id="IPR006224">
    <property type="entry name" value="PsdUridine_synth_RluA-like_CS"/>
</dbReference>
<dbReference type="PROSITE" id="PS01129">
    <property type="entry name" value="PSI_RLU"/>
    <property type="match status" value="1"/>
</dbReference>
<dbReference type="AlphaFoldDB" id="A0A1L8CK74"/>
<proteinExistence type="predicted"/>
<evidence type="ECO:0000313" key="2">
    <source>
        <dbReference type="EMBL" id="GAV19324.1"/>
    </source>
</evidence>
<dbReference type="OrthoDB" id="5289274at2"/>
<dbReference type="STRING" id="1921010.MMIC_P0258"/>
<name>A0A1L8CK74_9PROT</name>
<feature type="domain" description="Pseudouridine synthase RsuA/RluA-like" evidence="1">
    <location>
        <begin position="350"/>
        <end position="500"/>
    </location>
</feature>
<dbReference type="GO" id="GO:0160142">
    <property type="term" value="F:23S rRNA pseudouridine(746) synthase activity"/>
    <property type="evidence" value="ECO:0007669"/>
    <property type="project" value="UniProtKB-EC"/>
</dbReference>
<protein>
    <submittedName>
        <fullName evidence="2">tRNA pseudouridine32 synthase / 23S rRNA pseudouridine746 synthase</fullName>
        <ecNumber evidence="2">5.4.99.28</ecNumber>
        <ecNumber evidence="2">5.4.99.29</ecNumber>
    </submittedName>
</protein>
<keyword evidence="2" id="KW-0413">Isomerase</keyword>
<dbReference type="GO" id="GO:0003723">
    <property type="term" value="F:RNA binding"/>
    <property type="evidence" value="ECO:0007669"/>
    <property type="project" value="InterPro"/>
</dbReference>
<dbReference type="InterPro" id="IPR006145">
    <property type="entry name" value="PsdUridine_synth_RsuA/RluA"/>
</dbReference>
<evidence type="ECO:0000313" key="3">
    <source>
        <dbReference type="Proteomes" id="UP000231632"/>
    </source>
</evidence>
<dbReference type="EMBL" id="BDFD01000002">
    <property type="protein sequence ID" value="GAV19324.1"/>
    <property type="molecule type" value="Genomic_DNA"/>
</dbReference>
<dbReference type="InterPro" id="IPR050188">
    <property type="entry name" value="RluA_PseudoU_synthase"/>
</dbReference>
<dbReference type="GO" id="GO:0160151">
    <property type="term" value="F:tRNA pseudouridine(32) synthase activity"/>
    <property type="evidence" value="ECO:0007669"/>
    <property type="project" value="UniProtKB-EC"/>
</dbReference>
<dbReference type="Gene3D" id="3.30.2350.10">
    <property type="entry name" value="Pseudouridine synthase"/>
    <property type="match status" value="1"/>
</dbReference>
<dbReference type="Pfam" id="PF00849">
    <property type="entry name" value="PseudoU_synth_2"/>
    <property type="match status" value="1"/>
</dbReference>
<dbReference type="EC" id="5.4.99.28" evidence="2"/>
<dbReference type="Proteomes" id="UP000231632">
    <property type="component" value="Unassembled WGS sequence"/>
</dbReference>
<reference evidence="2 3" key="1">
    <citation type="journal article" date="2017" name="Arch. Microbiol.">
        <title>Mariprofundus micogutta sp. nov., a novel iron-oxidizing zetaproteobacterium isolated from a deep-sea hydrothermal field at the Bayonnaise knoll of the Izu-Ogasawara arc, and a description of Mariprofundales ord. nov. and Zetaproteobacteria classis nov.</title>
        <authorList>
            <person name="Makita H."/>
            <person name="Tanaka E."/>
            <person name="Mitsunobu S."/>
            <person name="Miyazaki M."/>
            <person name="Nunoura T."/>
            <person name="Uematsu K."/>
            <person name="Takaki Y."/>
            <person name="Nishi S."/>
            <person name="Shimamura S."/>
            <person name="Takai K."/>
        </authorList>
    </citation>
    <scope>NUCLEOTIDE SEQUENCE [LARGE SCALE GENOMIC DNA]</scope>
    <source>
        <strain evidence="2 3">ET2</strain>
    </source>
</reference>
<comment type="caution">
    <text evidence="2">The sequence shown here is derived from an EMBL/GenBank/DDBJ whole genome shotgun (WGS) entry which is preliminary data.</text>
</comment>
<dbReference type="CDD" id="cd02869">
    <property type="entry name" value="PseudoU_synth_RluA_like"/>
    <property type="match status" value="1"/>
</dbReference>
<dbReference type="InterPro" id="IPR020103">
    <property type="entry name" value="PsdUridine_synth_cat_dom_sf"/>
</dbReference>
<dbReference type="EC" id="5.4.99.29" evidence="2"/>
<dbReference type="RefSeq" id="WP_083530378.1">
    <property type="nucleotide sequence ID" value="NZ_BDFD01000002.1"/>
</dbReference>